<dbReference type="Proteomes" id="UP000236546">
    <property type="component" value="Unassembled WGS sequence"/>
</dbReference>
<evidence type="ECO:0000256" key="1">
    <source>
        <dbReference type="SAM" id="MobiDB-lite"/>
    </source>
</evidence>
<protein>
    <recommendedName>
        <fullName evidence="4">BZIP domain-containing protein</fullName>
    </recommendedName>
</protein>
<organism evidence="2 3">
    <name type="scientific">Trichoderma gamsii</name>
    <dbReference type="NCBI Taxonomy" id="398673"/>
    <lineage>
        <taxon>Eukaryota</taxon>
        <taxon>Fungi</taxon>
        <taxon>Dikarya</taxon>
        <taxon>Ascomycota</taxon>
        <taxon>Pezizomycotina</taxon>
        <taxon>Sordariomycetes</taxon>
        <taxon>Hypocreomycetidae</taxon>
        <taxon>Hypocreales</taxon>
        <taxon>Hypocreaceae</taxon>
        <taxon>Trichoderma</taxon>
    </lineage>
</organism>
<dbReference type="PANTHER" id="PTHR38116:SF1">
    <property type="entry name" value="BZIP DOMAIN-CONTAINING PROTEIN"/>
    <property type="match status" value="1"/>
</dbReference>
<comment type="caution">
    <text evidence="2">The sequence shown here is derived from an EMBL/GenBank/DDBJ whole genome shotgun (WGS) entry which is preliminary data.</text>
</comment>
<evidence type="ECO:0000313" key="2">
    <source>
        <dbReference type="EMBL" id="PNP42978.1"/>
    </source>
</evidence>
<dbReference type="InterPro" id="IPR021833">
    <property type="entry name" value="DUF3425"/>
</dbReference>
<gene>
    <name evidence="2" type="ORF">TGAMA5MH_05726</name>
</gene>
<feature type="region of interest" description="Disordered" evidence="1">
    <location>
        <begin position="1"/>
        <end position="47"/>
    </location>
</feature>
<dbReference type="AlphaFoldDB" id="A0A2K0TBS5"/>
<dbReference type="Pfam" id="PF11905">
    <property type="entry name" value="DUF3425"/>
    <property type="match status" value="1"/>
</dbReference>
<dbReference type="OrthoDB" id="2245989at2759"/>
<dbReference type="EMBL" id="MTYH01000050">
    <property type="protein sequence ID" value="PNP42978.1"/>
    <property type="molecule type" value="Genomic_DNA"/>
</dbReference>
<reference evidence="2 3" key="1">
    <citation type="submission" date="2017-02" db="EMBL/GenBank/DDBJ databases">
        <title>Genomes of Trichoderma spp. with biocontrol activity.</title>
        <authorList>
            <person name="Gardiner D."/>
            <person name="Kazan K."/>
            <person name="Vos C."/>
            <person name="Harvey P."/>
        </authorList>
    </citation>
    <scope>NUCLEOTIDE SEQUENCE [LARGE SCALE GENOMIC DNA]</scope>
    <source>
        <strain evidence="2 3">A5MH</strain>
    </source>
</reference>
<evidence type="ECO:0008006" key="4">
    <source>
        <dbReference type="Google" id="ProtNLM"/>
    </source>
</evidence>
<accession>A0A2K0TBS5</accession>
<evidence type="ECO:0000313" key="3">
    <source>
        <dbReference type="Proteomes" id="UP000236546"/>
    </source>
</evidence>
<name>A0A2K0TBS5_9HYPO</name>
<dbReference type="PANTHER" id="PTHR38116">
    <property type="entry name" value="CHROMOSOME 7, WHOLE GENOME SHOTGUN SEQUENCE"/>
    <property type="match status" value="1"/>
</dbReference>
<sequence>MSEAINLQEVNSEAVESAESRRKLQNRLNQRASRKRRRELQQQQQKEKNQVNKWVFYIDPRTEKQQADDKCQPQFGRQQQNVSDVAVANRSLNLGNKTKYYNPGFPDIFFSEEHRGRAFRFFCTMTRDDRAVFFRRLHDLVSVNVAKGTLDSQLLLSVMQFNVMRASMAAAKAIGVIWEQLIADDAISPFNRGTVFPMLFLAPYEDATTSSASSAAASNGNESMHLPPCLRPTALQRQVIHHPWIDLCPQPSLRDALLKRLNDIDEDEFCHHLFLQSSDADEDGMIGMVIWGEPFDIASYEISETMLRKWPWLAKECPDIVKTTNYWRRGRAEKPLKIS</sequence>
<proteinExistence type="predicted"/>